<feature type="region of interest" description="Disordered" evidence="1">
    <location>
        <begin position="143"/>
        <end position="164"/>
    </location>
</feature>
<dbReference type="InterPro" id="IPR032735">
    <property type="entry name" value="BROMI_M"/>
</dbReference>
<dbReference type="STRING" id="31246.A0A183NRH3"/>
<organism evidence="4 5">
    <name type="scientific">Schistosoma mattheei</name>
    <dbReference type="NCBI Taxonomy" id="31246"/>
    <lineage>
        <taxon>Eukaryota</taxon>
        <taxon>Metazoa</taxon>
        <taxon>Spiralia</taxon>
        <taxon>Lophotrochozoa</taxon>
        <taxon>Platyhelminthes</taxon>
        <taxon>Trematoda</taxon>
        <taxon>Digenea</taxon>
        <taxon>Strigeidida</taxon>
        <taxon>Schistosomatoidea</taxon>
        <taxon>Schistosomatidae</taxon>
        <taxon>Schistosoma</taxon>
    </lineage>
</organism>
<dbReference type="Pfam" id="PF23440">
    <property type="entry name" value="BROMI_C"/>
    <property type="match status" value="1"/>
</dbReference>
<gene>
    <name evidence="4" type="ORF">SMTD_LOCUS4709</name>
</gene>
<protein>
    <submittedName>
        <fullName evidence="4">Uncharacterized protein</fullName>
    </submittedName>
</protein>
<sequence length="1097" mass="128033">MNQDQLISLASALDSRSSRLDCRQKALKQLVHLPIIDVQACEVWIYLNPNITSQSQPLIKTTSFTTEKQTITKTLSSPSSSSFSLVSHDRSTINNNLPKLYSVTNTPDIVDKIKIDKKTPQKIPTSASSLSLSSSSSSLKSKTFSGIQQSMPTEENLSTDDNHENTKEISIHTTSKNNNSSNAHITSNVKMITTGGLRRGLADALNDEDDILWSLSLRYISKGLSTTPPNIRETYSLLMKYEACTNNPYNKYYYSYKELIYISFLHAIQIICRVLCFSHGRNLFPIQLKQSKTMTLINAYHPFMVIKNCLTKLTLYETVSKNCFTIDNLSNKSNLSSLNINQLQQPLYLQSSLYSTIVEEDDYINLLNSKEDSLSFISLLIKYLLEFCHNKDTMKIELVNLYKFETFVGVLQNILSHKTGQIILQNLISKTLNLINNLLDFTMKLLCQSVEMKNLSSSSDKYYVLLLNILIKVVHCGQHVTRRGTSLHFEDIHDFNSVLIKIWYQITESKLMSEINSNLSYPIQEKILTDLQNCLIYSLGSPIGIELFTKSNLLDNCTMHLQKYLVNECNPFVNLVRVTTSYECIKNLLSPMNLLTNKEYYDFRQDIPTNLSEFFDRVIFVNNNTAKLHSLFNPDQCQVFGLRLLSCIISCLDSLLWFEAYLNLSDYLLNCQNMEEYLPTNVNVMYDALTIERNYLLMKIFFIGGPTERELPPRILCQHTNNIYPSIMIQSKPVYDKYYYYSTTLKDSTRNDNKCKQYPCISWYNEMFPTESIKSQLVTDLLKVELINQPITSLKAAMEWINQCQRMFKNYDINMKGEEFNLEKKYTPNSQEINGFKLSKMDEIAVDWTIRYGLRIGSLPPIFDSNEVTYSEQYQFYSEQFRKLLCTVRLAFDMERQLTKNNQKLLTDEPFDWFVATTFLIYQGNYDRAWNFLCKYSSFLHSLYLWPNRCRNLTNYHNLFYIKSCQYFEHLLALEFPNVFNTFVMAEMSPAQIYLRWTNQCYWNYFDWINIVNYITVCLLHPIHFQLYLNLCIMQHLSPALLHITNEQSTSQKQQPEQLIIFLQEEPIRGFDYLKHFPYMYELHKKYTEHLDMYKLN</sequence>
<accession>A0A183NRH3</accession>
<evidence type="ECO:0000313" key="5">
    <source>
        <dbReference type="Proteomes" id="UP000269396"/>
    </source>
</evidence>
<evidence type="ECO:0000259" key="2">
    <source>
        <dbReference type="Pfam" id="PF14961"/>
    </source>
</evidence>
<dbReference type="Proteomes" id="UP000269396">
    <property type="component" value="Unassembled WGS sequence"/>
</dbReference>
<dbReference type="Pfam" id="PF14961">
    <property type="entry name" value="BROMI"/>
    <property type="match status" value="1"/>
</dbReference>
<reference evidence="4 5" key="1">
    <citation type="submission" date="2018-11" db="EMBL/GenBank/DDBJ databases">
        <authorList>
            <consortium name="Pathogen Informatics"/>
        </authorList>
    </citation>
    <scope>NUCLEOTIDE SEQUENCE [LARGE SCALE GENOMIC DNA]</scope>
    <source>
        <strain>Denwood</strain>
        <strain evidence="5">Zambia</strain>
    </source>
</reference>
<evidence type="ECO:0000256" key="1">
    <source>
        <dbReference type="SAM" id="MobiDB-lite"/>
    </source>
</evidence>
<proteinExistence type="predicted"/>
<feature type="compositionally biased region" description="Polar residues" evidence="1">
    <location>
        <begin position="143"/>
        <end position="156"/>
    </location>
</feature>
<keyword evidence="5" id="KW-1185">Reference proteome</keyword>
<evidence type="ECO:0000259" key="3">
    <source>
        <dbReference type="Pfam" id="PF23440"/>
    </source>
</evidence>
<name>A0A183NRH3_9TREM</name>
<dbReference type="Gene3D" id="1.10.472.80">
    <property type="entry name" value="Ypt/Rab-GAP domain of gyp1p, domain 3"/>
    <property type="match status" value="1"/>
</dbReference>
<feature type="domain" description="BROMI C-terminal Rab TBC-like" evidence="3">
    <location>
        <begin position="651"/>
        <end position="1090"/>
    </location>
</feature>
<dbReference type="AlphaFoldDB" id="A0A183NRH3"/>
<dbReference type="InterPro" id="IPR055392">
    <property type="entry name" value="BROMI_C"/>
</dbReference>
<feature type="domain" description="BROMI middle region" evidence="2">
    <location>
        <begin position="248"/>
        <end position="295"/>
    </location>
</feature>
<dbReference type="EMBL" id="UZAL01026698">
    <property type="protein sequence ID" value="VDP24704.1"/>
    <property type="molecule type" value="Genomic_DNA"/>
</dbReference>
<evidence type="ECO:0000313" key="4">
    <source>
        <dbReference type="EMBL" id="VDP24704.1"/>
    </source>
</evidence>